<dbReference type="InterPro" id="IPR013785">
    <property type="entry name" value="Aldolase_TIM"/>
</dbReference>
<dbReference type="NCBIfam" id="TIGR04349">
    <property type="entry name" value="rSAM_QueE_gams"/>
    <property type="match status" value="1"/>
</dbReference>
<comment type="cofactor">
    <cofactor evidence="8">
        <name>S-adenosyl-L-methionine</name>
        <dbReference type="ChEBI" id="CHEBI:59789"/>
    </cofactor>
    <text evidence="8">Binds 1 S-adenosyl-L-methionine per subunit.</text>
</comment>
<comment type="cofactor">
    <cofactor evidence="8">
        <name>Mg(2+)</name>
        <dbReference type="ChEBI" id="CHEBI:18420"/>
    </cofactor>
</comment>
<comment type="subunit">
    <text evidence="8">Homodimer.</text>
</comment>
<comment type="function">
    <text evidence="8">Catalyzes the complex heterocyclic radical-mediated conversion of 6-carboxy-5,6,7,8-tetrahydropterin (CPH4) to 7-carboxy-7-deazaguanine (CDG), a step common to the biosynthetic pathways of all 7-deazapurine-containing compounds.</text>
</comment>
<evidence type="ECO:0000256" key="1">
    <source>
        <dbReference type="ARBA" id="ARBA00022485"/>
    </source>
</evidence>
<protein>
    <recommendedName>
        <fullName evidence="8">7-carboxy-7-deazaguanine synthase</fullName>
        <shortName evidence="8">CDG synthase</shortName>
        <ecNumber evidence="8">4.3.99.3</ecNumber>
    </recommendedName>
    <alternativeName>
        <fullName evidence="8">Queuosine biosynthesis protein QueE</fullName>
    </alternativeName>
</protein>
<feature type="binding site" evidence="8">
    <location>
        <position position="34"/>
    </location>
    <ligand>
        <name>substrate</name>
    </ligand>
</feature>
<dbReference type="InterPro" id="IPR024924">
    <property type="entry name" value="7-CO-7-deazaguanine_synth-like"/>
</dbReference>
<dbReference type="PANTHER" id="PTHR42836:SF1">
    <property type="entry name" value="7-CARBOXY-7-DEAZAGUANINE SYNTHASE"/>
    <property type="match status" value="1"/>
</dbReference>
<dbReference type="SFLD" id="SFLDS00029">
    <property type="entry name" value="Radical_SAM"/>
    <property type="match status" value="1"/>
</dbReference>
<accession>A0A1H8U1C5</accession>
<dbReference type="STRING" id="406100.SAMN04488052_10579"/>
<evidence type="ECO:0000313" key="11">
    <source>
        <dbReference type="Proteomes" id="UP000199657"/>
    </source>
</evidence>
<evidence type="ECO:0000256" key="2">
    <source>
        <dbReference type="ARBA" id="ARBA00022691"/>
    </source>
</evidence>
<dbReference type="OrthoDB" id="9792276at2"/>
<keyword evidence="1 8" id="KW-0004">4Fe-4S</keyword>
<feature type="binding site" evidence="8">
    <location>
        <position position="45"/>
    </location>
    <ligand>
        <name>[4Fe-4S] cluster</name>
        <dbReference type="ChEBI" id="CHEBI:49883"/>
        <note>4Fe-4S-S-AdoMet</note>
    </ligand>
</feature>
<keyword evidence="3 8" id="KW-0479">Metal-binding</keyword>
<comment type="similarity">
    <text evidence="8">Belongs to the radical SAM superfamily. 7-carboxy-7-deazaguanine synthase family.</text>
</comment>
<evidence type="ECO:0000256" key="6">
    <source>
        <dbReference type="ARBA" id="ARBA00023014"/>
    </source>
</evidence>
<dbReference type="CDD" id="cd01335">
    <property type="entry name" value="Radical_SAM"/>
    <property type="match status" value="1"/>
</dbReference>
<dbReference type="PROSITE" id="PS51918">
    <property type="entry name" value="RADICAL_SAM"/>
    <property type="match status" value="1"/>
</dbReference>
<keyword evidence="8" id="KW-0671">Queuosine biosynthesis</keyword>
<evidence type="ECO:0000259" key="9">
    <source>
        <dbReference type="PROSITE" id="PS51918"/>
    </source>
</evidence>
<feature type="binding site" evidence="8">
    <location>
        <position position="79"/>
    </location>
    <ligand>
        <name>S-adenosyl-L-methionine</name>
        <dbReference type="ChEBI" id="CHEBI:59789"/>
    </ligand>
</feature>
<feature type="binding site" evidence="8">
    <location>
        <position position="77"/>
    </location>
    <ligand>
        <name>substrate</name>
    </ligand>
</feature>
<dbReference type="EC" id="4.3.99.3" evidence="8"/>
<keyword evidence="11" id="KW-1185">Reference proteome</keyword>
<proteinExistence type="inferred from homology"/>
<name>A0A1H8U1C5_9GAMM</name>
<dbReference type="GO" id="GO:0051539">
    <property type="term" value="F:4 iron, 4 sulfur cluster binding"/>
    <property type="evidence" value="ECO:0007669"/>
    <property type="project" value="UniProtKB-UniRule"/>
</dbReference>
<comment type="pathway">
    <text evidence="8">Purine metabolism; 7-cyano-7-deazaguanine biosynthesis.</text>
</comment>
<dbReference type="Gene3D" id="3.20.20.70">
    <property type="entry name" value="Aldolase class I"/>
    <property type="match status" value="1"/>
</dbReference>
<dbReference type="AlphaFoldDB" id="A0A1H8U1C5"/>
<dbReference type="HAMAP" id="MF_00917">
    <property type="entry name" value="QueE"/>
    <property type="match status" value="1"/>
</dbReference>
<dbReference type="PANTHER" id="PTHR42836">
    <property type="entry name" value="7-CARBOXY-7-DEAZAGUANINE SYNTHASE"/>
    <property type="match status" value="1"/>
</dbReference>
<dbReference type="InterPro" id="IPR007197">
    <property type="entry name" value="rSAM"/>
</dbReference>
<reference evidence="10 11" key="1">
    <citation type="submission" date="2016-10" db="EMBL/GenBank/DDBJ databases">
        <authorList>
            <person name="de Groot N.N."/>
        </authorList>
    </citation>
    <scope>NUCLEOTIDE SEQUENCE [LARGE SCALE GENOMIC DNA]</scope>
    <source>
        <strain evidence="10 11">CGMCC 1.6291</strain>
    </source>
</reference>
<keyword evidence="6 8" id="KW-0411">Iron-sulfur</keyword>
<evidence type="ECO:0000256" key="8">
    <source>
        <dbReference type="HAMAP-Rule" id="MF_00917"/>
    </source>
</evidence>
<evidence type="ECO:0000256" key="7">
    <source>
        <dbReference type="ARBA" id="ARBA00023239"/>
    </source>
</evidence>
<evidence type="ECO:0000256" key="3">
    <source>
        <dbReference type="ARBA" id="ARBA00022723"/>
    </source>
</evidence>
<evidence type="ECO:0000256" key="5">
    <source>
        <dbReference type="ARBA" id="ARBA00023004"/>
    </source>
</evidence>
<dbReference type="PIRSF" id="PIRSF000370">
    <property type="entry name" value="QueE"/>
    <property type="match status" value="1"/>
</dbReference>
<feature type="binding site" evidence="8">
    <location>
        <begin position="44"/>
        <end position="46"/>
    </location>
    <ligand>
        <name>S-adenosyl-L-methionine</name>
        <dbReference type="ChEBI" id="CHEBI:59789"/>
    </ligand>
</feature>
<feature type="domain" description="Radical SAM core" evidence="9">
    <location>
        <begin position="25"/>
        <end position="216"/>
    </location>
</feature>
<dbReference type="InterPro" id="IPR027621">
    <property type="entry name" value="rSAM_QueE_gams"/>
</dbReference>
<dbReference type="GO" id="GO:0000287">
    <property type="term" value="F:magnesium ion binding"/>
    <property type="evidence" value="ECO:0007669"/>
    <property type="project" value="UniProtKB-UniRule"/>
</dbReference>
<sequence>MNETTETARLRITEIFHSLQGEARSVGWPTVFVRLTGCPLRCHYCDTAYAFHGGDTRSLPEIMAEVQRHGSRHVTVTGGEPLAQRKGCHALLQALVDAGHEVSIETSGAMDIDGIDSRVSRVVDLKTPASGESSRNLWSNIELLEPNDQVKFVICDRADYEWACAVLADYALADRCEVLFSPSFGQLSGRDLADWVVADALPVRFQLQLHKLLWGDVPGR</sequence>
<dbReference type="Pfam" id="PF04055">
    <property type="entry name" value="Radical_SAM"/>
    <property type="match status" value="1"/>
</dbReference>
<comment type="cofactor">
    <cofactor evidence="8">
        <name>[4Fe-4S] cluster</name>
        <dbReference type="ChEBI" id="CHEBI:49883"/>
    </cofactor>
    <text evidence="8">Binds 1 [4Fe-4S] cluster. The cluster is coordinated with 3 cysteines and an exchangeable S-adenosyl-L-methionine.</text>
</comment>
<dbReference type="InterPro" id="IPR058240">
    <property type="entry name" value="rSAM_sf"/>
</dbReference>
<dbReference type="RefSeq" id="WP_091644288.1">
    <property type="nucleotide sequence ID" value="NZ_FOEG01000005.1"/>
</dbReference>
<keyword evidence="4 8" id="KW-0460">Magnesium</keyword>
<dbReference type="GO" id="GO:0016840">
    <property type="term" value="F:carbon-nitrogen lyase activity"/>
    <property type="evidence" value="ECO:0007669"/>
    <property type="project" value="UniProtKB-UniRule"/>
</dbReference>
<keyword evidence="5 8" id="KW-0408">Iron</keyword>
<evidence type="ECO:0000313" key="10">
    <source>
        <dbReference type="EMBL" id="SEO96633.1"/>
    </source>
</evidence>
<feature type="binding site" evidence="8">
    <location>
        <position position="42"/>
    </location>
    <ligand>
        <name>[4Fe-4S] cluster</name>
        <dbReference type="ChEBI" id="CHEBI:49883"/>
        <note>4Fe-4S-S-AdoMet</note>
    </ligand>
</feature>
<dbReference type="EMBL" id="FOEG01000005">
    <property type="protein sequence ID" value="SEO96633.1"/>
    <property type="molecule type" value="Genomic_DNA"/>
</dbReference>
<feature type="binding site" evidence="8">
    <location>
        <begin position="19"/>
        <end position="21"/>
    </location>
    <ligand>
        <name>substrate</name>
    </ligand>
</feature>
<dbReference type="GO" id="GO:0008616">
    <property type="term" value="P:tRNA queuosine(34) biosynthetic process"/>
    <property type="evidence" value="ECO:0007669"/>
    <property type="project" value="UniProtKB-UniRule"/>
</dbReference>
<keyword evidence="2 8" id="KW-0949">S-adenosyl-L-methionine</keyword>
<comment type="catalytic activity">
    <reaction evidence="8">
        <text>6-carboxy-5,6,7,8-tetrahydropterin + H(+) = 7-carboxy-7-carbaguanine + NH4(+)</text>
        <dbReference type="Rhea" id="RHEA:27974"/>
        <dbReference type="ChEBI" id="CHEBI:15378"/>
        <dbReference type="ChEBI" id="CHEBI:28938"/>
        <dbReference type="ChEBI" id="CHEBI:61032"/>
        <dbReference type="ChEBI" id="CHEBI:61036"/>
        <dbReference type="EC" id="4.3.99.3"/>
    </reaction>
</comment>
<evidence type="ECO:0000256" key="4">
    <source>
        <dbReference type="ARBA" id="ARBA00022842"/>
    </source>
</evidence>
<keyword evidence="7 8" id="KW-0456">Lyase</keyword>
<dbReference type="GO" id="GO:1904047">
    <property type="term" value="F:S-adenosyl-L-methionine binding"/>
    <property type="evidence" value="ECO:0007669"/>
    <property type="project" value="UniProtKB-UniRule"/>
</dbReference>
<feature type="binding site" evidence="8">
    <location>
        <position position="38"/>
    </location>
    <ligand>
        <name>[4Fe-4S] cluster</name>
        <dbReference type="ChEBI" id="CHEBI:49883"/>
        <note>4Fe-4S-S-AdoMet</note>
    </ligand>
</feature>
<feature type="binding site" evidence="8">
    <location>
        <position position="47"/>
    </location>
    <ligand>
        <name>Mg(2+)</name>
        <dbReference type="ChEBI" id="CHEBI:18420"/>
    </ligand>
</feature>
<dbReference type="SUPFAM" id="SSF102114">
    <property type="entry name" value="Radical SAM enzymes"/>
    <property type="match status" value="1"/>
</dbReference>
<comment type="caution">
    <text evidence="8">Lacks conserved residue(s) required for the propagation of feature annotation.</text>
</comment>
<gene>
    <name evidence="8" type="primary">queE</name>
    <name evidence="10" type="ORF">SAMN04488052_10579</name>
</gene>
<organism evidence="10 11">
    <name type="scientific">Aquisalimonas asiatica</name>
    <dbReference type="NCBI Taxonomy" id="406100"/>
    <lineage>
        <taxon>Bacteria</taxon>
        <taxon>Pseudomonadati</taxon>
        <taxon>Pseudomonadota</taxon>
        <taxon>Gammaproteobacteria</taxon>
        <taxon>Chromatiales</taxon>
        <taxon>Ectothiorhodospiraceae</taxon>
        <taxon>Aquisalimonas</taxon>
    </lineage>
</organism>
<dbReference type="UniPathway" id="UPA00391"/>
<dbReference type="Proteomes" id="UP000199657">
    <property type="component" value="Unassembled WGS sequence"/>
</dbReference>